<keyword evidence="8 9" id="KW-0143">Chaperone</keyword>
<keyword evidence="3 9" id="KW-0349">Heme</keyword>
<evidence type="ECO:0000256" key="9">
    <source>
        <dbReference type="RuleBase" id="RU364116"/>
    </source>
</evidence>
<dbReference type="OrthoDB" id="9808022at2"/>
<dbReference type="Gene3D" id="3.20.20.70">
    <property type="entry name" value="Aldolase class I"/>
    <property type="match status" value="1"/>
</dbReference>
<dbReference type="SUPFAM" id="SSF102114">
    <property type="entry name" value="Radical SAM enzymes"/>
    <property type="match status" value="2"/>
</dbReference>
<dbReference type="SMART" id="SM00729">
    <property type="entry name" value="Elp3"/>
    <property type="match status" value="1"/>
</dbReference>
<proteinExistence type="inferred from homology"/>
<dbReference type="Pfam" id="PF04055">
    <property type="entry name" value="Radical_SAM"/>
    <property type="match status" value="1"/>
</dbReference>
<dbReference type="InterPro" id="IPR034505">
    <property type="entry name" value="Coproporphyrinogen-III_oxidase"/>
</dbReference>
<sequence>MKELELYFHIPFCERKCAYCDFLSAPADPPVRISYIKKLQEEIAYYGPQFKEYQVSSIFFGGGTPTILEGYQLAAILETVKKYFHLVADAEITVECNPGTLTAGKAEKLVQAGFNRLSMGLQSADDRELQLLGRIHNFAQFLESYDLARKAGFENINVDLMSALPGQTLKSWQNTLQKVTALRPEHISAYSLIIEEGTPFYERFAEDEQIREEGGHPRLLPEEDVERQMYELTEAFLHTKGYERYEISNYAKPGYECRHNCGYWIRKDYLGLGLGASSLVEHQRFQNTSNLKEYLEQEYISADQTCLNQKGMDEQNELDCRLSGNETVLPKKKIVLQQECCREHHIHIETLDKKSEMEEFMFLGLRLMAGISRQQFETTFQVTLDSVYGEVLRKLKSEQLIEEMAGYVRLTEHGIDVSNYVLAEFLL</sequence>
<evidence type="ECO:0000256" key="4">
    <source>
        <dbReference type="ARBA" id="ARBA00022691"/>
    </source>
</evidence>
<comment type="similarity">
    <text evidence="1">Belongs to the anaerobic coproporphyrinogen-III oxidase family. HemW subfamily.</text>
</comment>
<dbReference type="Pfam" id="PF06969">
    <property type="entry name" value="HemN_C"/>
    <property type="match status" value="1"/>
</dbReference>
<dbReference type="SFLD" id="SFLDG01065">
    <property type="entry name" value="anaerobic_coproporphyrinogen-I"/>
    <property type="match status" value="1"/>
</dbReference>
<keyword evidence="7 9" id="KW-0411">Iron-sulfur</keyword>
<gene>
    <name evidence="11" type="ORF">LG34_10095</name>
</gene>
<dbReference type="SFLD" id="SFLDG01082">
    <property type="entry name" value="B12-binding_domain_containing"/>
    <property type="match status" value="1"/>
</dbReference>
<dbReference type="PANTHER" id="PTHR13932:SF5">
    <property type="entry name" value="RADICAL S-ADENOSYL METHIONINE DOMAIN-CONTAINING PROTEIN 1, MITOCHONDRIAL"/>
    <property type="match status" value="1"/>
</dbReference>
<dbReference type="SFLD" id="SFLDF00288">
    <property type="entry name" value="HemN-like__clustered_with_nucl"/>
    <property type="match status" value="1"/>
</dbReference>
<dbReference type="EMBL" id="JRFU01000108">
    <property type="protein sequence ID" value="PWE86421.1"/>
    <property type="molecule type" value="Genomic_DNA"/>
</dbReference>
<keyword evidence="9" id="KW-0004">4Fe-4S</keyword>
<evidence type="ECO:0000256" key="1">
    <source>
        <dbReference type="ARBA" id="ARBA00006100"/>
    </source>
</evidence>
<dbReference type="GO" id="GO:0051539">
    <property type="term" value="F:4 iron, 4 sulfur cluster binding"/>
    <property type="evidence" value="ECO:0007669"/>
    <property type="project" value="UniProtKB-UniRule"/>
</dbReference>
<dbReference type="SFLD" id="SFLDS00029">
    <property type="entry name" value="Radical_SAM"/>
    <property type="match status" value="1"/>
</dbReference>
<dbReference type="SFLD" id="SFLDF00562">
    <property type="entry name" value="HemN-like__clustered_with_heat"/>
    <property type="match status" value="1"/>
</dbReference>
<dbReference type="PANTHER" id="PTHR13932">
    <property type="entry name" value="COPROPORPHYRINIGEN III OXIDASE"/>
    <property type="match status" value="1"/>
</dbReference>
<keyword evidence="9" id="KW-0963">Cytoplasm</keyword>
<protein>
    <recommendedName>
        <fullName evidence="2 9">Heme chaperone HemW</fullName>
    </recommendedName>
</protein>
<dbReference type="InterPro" id="IPR058240">
    <property type="entry name" value="rSAM_sf"/>
</dbReference>
<name>A0A2V1JT53_EUBRA</name>
<dbReference type="RefSeq" id="WP_109215896.1">
    <property type="nucleotide sequence ID" value="NZ_CAJLEE010000002.1"/>
</dbReference>
<dbReference type="NCBIfam" id="TIGR00539">
    <property type="entry name" value="hemN_rel"/>
    <property type="match status" value="1"/>
</dbReference>
<dbReference type="AlphaFoldDB" id="A0A2V1JT53"/>
<dbReference type="CDD" id="cd01335">
    <property type="entry name" value="Radical_SAM"/>
    <property type="match status" value="1"/>
</dbReference>
<evidence type="ECO:0000256" key="5">
    <source>
        <dbReference type="ARBA" id="ARBA00022723"/>
    </source>
</evidence>
<dbReference type="GO" id="GO:0046872">
    <property type="term" value="F:metal ion binding"/>
    <property type="evidence" value="ECO:0007669"/>
    <property type="project" value="UniProtKB-UniRule"/>
</dbReference>
<comment type="caution">
    <text evidence="11">The sequence shown here is derived from an EMBL/GenBank/DDBJ whole genome shotgun (WGS) entry which is preliminary data.</text>
</comment>
<comment type="function">
    <text evidence="9">Probably acts as a heme chaperone, transferring heme to an unknown acceptor. Binds one molecule of heme per monomer, possibly covalently. Binds 1 [4Fe-4S] cluster. The cluster is coordinated with 3 cysteines and an exchangeable S-adenosyl-L-methionine.</text>
</comment>
<dbReference type="GO" id="GO:0006779">
    <property type="term" value="P:porphyrin-containing compound biosynthetic process"/>
    <property type="evidence" value="ECO:0007669"/>
    <property type="project" value="InterPro"/>
</dbReference>
<feature type="domain" description="Radical SAM core" evidence="10">
    <location>
        <begin position="1"/>
        <end position="243"/>
    </location>
</feature>
<organism evidence="11 12">
    <name type="scientific">Eubacterium ramulus</name>
    <dbReference type="NCBI Taxonomy" id="39490"/>
    <lineage>
        <taxon>Bacteria</taxon>
        <taxon>Bacillati</taxon>
        <taxon>Bacillota</taxon>
        <taxon>Clostridia</taxon>
        <taxon>Eubacteriales</taxon>
        <taxon>Eubacteriaceae</taxon>
        <taxon>Eubacterium</taxon>
    </lineage>
</organism>
<keyword evidence="6 9" id="KW-0408">Iron</keyword>
<evidence type="ECO:0000256" key="3">
    <source>
        <dbReference type="ARBA" id="ARBA00022617"/>
    </source>
</evidence>
<evidence type="ECO:0000313" key="11">
    <source>
        <dbReference type="EMBL" id="PWE86421.1"/>
    </source>
</evidence>
<evidence type="ECO:0000256" key="2">
    <source>
        <dbReference type="ARBA" id="ARBA00017228"/>
    </source>
</evidence>
<keyword evidence="12" id="KW-1185">Reference proteome</keyword>
<reference evidence="11 12" key="1">
    <citation type="submission" date="2014-09" db="EMBL/GenBank/DDBJ databases">
        <title>Butyrate-producing bacteria isolated from human gut.</title>
        <authorList>
            <person name="Zhang Q."/>
            <person name="Zhao L."/>
        </authorList>
    </citation>
    <scope>NUCLEOTIDE SEQUENCE [LARGE SCALE GENOMIC DNA]</scope>
    <source>
        <strain evidence="11 12">21</strain>
    </source>
</reference>
<dbReference type="GO" id="GO:0005737">
    <property type="term" value="C:cytoplasm"/>
    <property type="evidence" value="ECO:0007669"/>
    <property type="project" value="UniProtKB-SubCell"/>
</dbReference>
<evidence type="ECO:0000256" key="7">
    <source>
        <dbReference type="ARBA" id="ARBA00023014"/>
    </source>
</evidence>
<evidence type="ECO:0000259" key="10">
    <source>
        <dbReference type="PROSITE" id="PS51918"/>
    </source>
</evidence>
<keyword evidence="4 9" id="KW-0949">S-adenosyl-L-methionine</keyword>
<dbReference type="InterPro" id="IPR010723">
    <property type="entry name" value="HemN_C"/>
</dbReference>
<dbReference type="InterPro" id="IPR006638">
    <property type="entry name" value="Elp3/MiaA/NifB-like_rSAM"/>
</dbReference>
<comment type="subcellular location">
    <subcellularLocation>
        <location evidence="9">Cytoplasm</location>
    </subcellularLocation>
</comment>
<dbReference type="InterPro" id="IPR004559">
    <property type="entry name" value="HemW-like"/>
</dbReference>
<accession>A0A2V1JT53</accession>
<dbReference type="InterPro" id="IPR007197">
    <property type="entry name" value="rSAM"/>
</dbReference>
<evidence type="ECO:0000313" key="12">
    <source>
        <dbReference type="Proteomes" id="UP000245288"/>
    </source>
</evidence>
<dbReference type="GO" id="GO:0004109">
    <property type="term" value="F:coproporphyrinogen oxidase activity"/>
    <property type="evidence" value="ECO:0007669"/>
    <property type="project" value="InterPro"/>
</dbReference>
<dbReference type="InterPro" id="IPR013785">
    <property type="entry name" value="Aldolase_TIM"/>
</dbReference>
<keyword evidence="5 9" id="KW-0479">Metal-binding</keyword>
<dbReference type="Proteomes" id="UP000245288">
    <property type="component" value="Unassembled WGS sequence"/>
</dbReference>
<dbReference type="PROSITE" id="PS51918">
    <property type="entry name" value="RADICAL_SAM"/>
    <property type="match status" value="1"/>
</dbReference>
<evidence type="ECO:0000256" key="6">
    <source>
        <dbReference type="ARBA" id="ARBA00023004"/>
    </source>
</evidence>
<evidence type="ECO:0000256" key="8">
    <source>
        <dbReference type="ARBA" id="ARBA00023186"/>
    </source>
</evidence>